<evidence type="ECO:0000313" key="1">
    <source>
        <dbReference type="EMBL" id="ADN51098.1"/>
    </source>
</evidence>
<sequence length="47" mass="5575">MIFLNIFMVLNIKIFIIVNYLKLLGRKITVELSIRKGLYKGFPRFLS</sequence>
<accession>E1QUA4</accession>
<keyword evidence="2" id="KW-1185">Reference proteome</keyword>
<dbReference type="KEGG" id="vdi:Vdis_1724"/>
<gene>
    <name evidence="1" type="ordered locus">Vdis_1724</name>
</gene>
<reference evidence="2" key="2">
    <citation type="journal article" date="2010" name="Stand. Genomic Sci.">
        <title>Complete genome sequence of Vulcanisaeta distributa type strain (IC-017T).</title>
        <authorList>
            <person name="Mavromatis K."/>
            <person name="Sikorski J."/>
            <person name="Pabst E."/>
            <person name="Teshima H."/>
            <person name="Lapidus A."/>
            <person name="Lucas S."/>
            <person name="Nolan M."/>
            <person name="Glavina Del Rio T."/>
            <person name="Cheng J."/>
            <person name="Bruce D."/>
            <person name="Goodwin L."/>
            <person name="Pitluck S."/>
            <person name="Liolios K."/>
            <person name="Ivanova N."/>
            <person name="Mikhailova N."/>
            <person name="Pati A."/>
            <person name="Chen A."/>
            <person name="Palaniappan K."/>
            <person name="Land M."/>
            <person name="Hauser L."/>
            <person name="Chang Y."/>
            <person name="Jeffries C."/>
            <person name="Rohde M."/>
            <person name="Spring S."/>
            <person name="Goker M."/>
            <person name="Wirth R."/>
            <person name="Woyke T."/>
            <person name="Bristow J."/>
            <person name="Eisen J."/>
            <person name="Markowitz V."/>
            <person name="Hugenholtz P."/>
            <person name="Klenk H."/>
            <person name="Kyrpides N."/>
        </authorList>
    </citation>
    <scope>NUCLEOTIDE SEQUENCE [LARGE SCALE GENOMIC DNA]</scope>
    <source>
        <strain evidence="2">DSM 14429 / JCM 11212 / NBRC 100878 / IC-017</strain>
    </source>
</reference>
<dbReference type="AlphaFoldDB" id="E1QUA4"/>
<organism evidence="1 2">
    <name type="scientific">Vulcanisaeta distributa (strain DSM 14429 / JCM 11212 / NBRC 100878 / IC-017)</name>
    <dbReference type="NCBI Taxonomy" id="572478"/>
    <lineage>
        <taxon>Archaea</taxon>
        <taxon>Thermoproteota</taxon>
        <taxon>Thermoprotei</taxon>
        <taxon>Thermoproteales</taxon>
        <taxon>Thermoproteaceae</taxon>
        <taxon>Vulcanisaeta</taxon>
    </lineage>
</organism>
<protein>
    <submittedName>
        <fullName evidence="1">Uncharacterized protein</fullName>
    </submittedName>
</protein>
<dbReference type="Proteomes" id="UP000006681">
    <property type="component" value="Chromosome"/>
</dbReference>
<dbReference type="HOGENOM" id="CLU_3163324_0_0_2"/>
<dbReference type="STRING" id="572478.Vdis_1724"/>
<dbReference type="EMBL" id="CP002100">
    <property type="protein sequence ID" value="ADN51098.1"/>
    <property type="molecule type" value="Genomic_DNA"/>
</dbReference>
<reference evidence="1 2" key="1">
    <citation type="journal article" date="2010" name="Stand. Genomic Sci.">
        <title>Complete genome sequence of Vulcanisaeta distributa type strain (IC-017).</title>
        <authorList>
            <person name="Mavromatis K."/>
            <person name="Sikorski J."/>
            <person name="Pabst E."/>
            <person name="Teshima H."/>
            <person name="Lapidus A."/>
            <person name="Lucas S."/>
            <person name="Nolan M."/>
            <person name="Glavina Del Rio T."/>
            <person name="Cheng J.F."/>
            <person name="Bruce D."/>
            <person name="Goodwin L."/>
            <person name="Pitluck S."/>
            <person name="Liolios K."/>
            <person name="Ivanova N."/>
            <person name="Mikhailova N."/>
            <person name="Pati A."/>
            <person name="Chen A."/>
            <person name="Palaniappan K."/>
            <person name="Land M."/>
            <person name="Hauser L."/>
            <person name="Chang Y.J."/>
            <person name="Jeffries C.D."/>
            <person name="Rohde M."/>
            <person name="Spring S."/>
            <person name="Goker M."/>
            <person name="Wirth R."/>
            <person name="Woyke T."/>
            <person name="Bristow J."/>
            <person name="Eisen J.A."/>
            <person name="Markowitz V."/>
            <person name="Hugenholtz P."/>
            <person name="Klenk H.P."/>
            <person name="Kyrpides N.C."/>
        </authorList>
    </citation>
    <scope>NUCLEOTIDE SEQUENCE [LARGE SCALE GENOMIC DNA]</scope>
    <source>
        <strain evidence="2">DSM 14429 / JCM 11212 / NBRC 100878 / IC-017</strain>
    </source>
</reference>
<proteinExistence type="predicted"/>
<evidence type="ECO:0000313" key="2">
    <source>
        <dbReference type="Proteomes" id="UP000006681"/>
    </source>
</evidence>
<name>E1QUA4_VULDI</name>